<dbReference type="PANTHER" id="PTHR36154">
    <property type="entry name" value="DNA-BINDING TRANSCRIPTIONAL ACTIVATOR ALPA"/>
    <property type="match status" value="1"/>
</dbReference>
<dbReference type="PANTHER" id="PTHR36154:SF1">
    <property type="entry name" value="DNA-BINDING TRANSCRIPTIONAL ACTIVATOR ALPA"/>
    <property type="match status" value="1"/>
</dbReference>
<sequence length="79" mass="9041">MTTKTTSQAPFFIMRRRDVEKKTGLSRSTIYDKLSPKSPRYDPTFPKQVHLGLDAVGWVSTEIDQWLLSKIEASRQQAA</sequence>
<dbReference type="Pfam" id="PF05930">
    <property type="entry name" value="Phage_AlpA"/>
    <property type="match status" value="1"/>
</dbReference>
<dbReference type="InterPro" id="IPR010260">
    <property type="entry name" value="AlpA"/>
</dbReference>
<comment type="caution">
    <text evidence="1">The sequence shown here is derived from an EMBL/GenBank/DDBJ whole genome shotgun (WGS) entry which is preliminary data.</text>
</comment>
<dbReference type="InterPro" id="IPR052931">
    <property type="entry name" value="Prophage_regulatory_activator"/>
</dbReference>
<keyword evidence="2" id="KW-1185">Reference proteome</keyword>
<organism evidence="1 2">
    <name type="scientific">Herbaspirillum frisingense</name>
    <dbReference type="NCBI Taxonomy" id="92645"/>
    <lineage>
        <taxon>Bacteria</taxon>
        <taxon>Pseudomonadati</taxon>
        <taxon>Pseudomonadota</taxon>
        <taxon>Betaproteobacteria</taxon>
        <taxon>Burkholderiales</taxon>
        <taxon>Oxalobacteraceae</taxon>
        <taxon>Herbaspirillum</taxon>
    </lineage>
</organism>
<protein>
    <submittedName>
        <fullName evidence="1">Prophage regulatory protein</fullName>
    </submittedName>
</protein>
<gene>
    <name evidence="1" type="ORF">J2W50_003889</name>
</gene>
<dbReference type="EMBL" id="JAVDSJ010000005">
    <property type="protein sequence ID" value="MDR6585671.1"/>
    <property type="molecule type" value="Genomic_DNA"/>
</dbReference>
<accession>A0ABU1PIA3</accession>
<evidence type="ECO:0000313" key="2">
    <source>
        <dbReference type="Proteomes" id="UP001260715"/>
    </source>
</evidence>
<name>A0ABU1PIA3_9BURK</name>
<dbReference type="RefSeq" id="WP_310011579.1">
    <property type="nucleotide sequence ID" value="NZ_JAVDSJ010000005.1"/>
</dbReference>
<reference evidence="1 2" key="1">
    <citation type="submission" date="2023-07" db="EMBL/GenBank/DDBJ databases">
        <title>Sorghum-associated microbial communities from plants grown in Nebraska, USA.</title>
        <authorList>
            <person name="Schachtman D."/>
        </authorList>
    </citation>
    <scope>NUCLEOTIDE SEQUENCE [LARGE SCALE GENOMIC DNA]</scope>
    <source>
        <strain evidence="1 2">596</strain>
    </source>
</reference>
<dbReference type="Proteomes" id="UP001260715">
    <property type="component" value="Unassembled WGS sequence"/>
</dbReference>
<proteinExistence type="predicted"/>
<evidence type="ECO:0000313" key="1">
    <source>
        <dbReference type="EMBL" id="MDR6585671.1"/>
    </source>
</evidence>
<dbReference type="Gene3D" id="1.10.238.160">
    <property type="match status" value="1"/>
</dbReference>